<dbReference type="InterPro" id="IPR000250">
    <property type="entry name" value="Peptidase_G1"/>
</dbReference>
<dbReference type="SUPFAM" id="SSF49899">
    <property type="entry name" value="Concanavalin A-like lectins/glucanases"/>
    <property type="match status" value="1"/>
</dbReference>
<dbReference type="Gene3D" id="2.60.120.700">
    <property type="entry name" value="Peptidase G1"/>
    <property type="match status" value="1"/>
</dbReference>
<dbReference type="Proteomes" id="UP000664132">
    <property type="component" value="Unassembled WGS sequence"/>
</dbReference>
<dbReference type="Pfam" id="PF01828">
    <property type="entry name" value="Peptidase_A4"/>
    <property type="match status" value="1"/>
</dbReference>
<dbReference type="CDD" id="cd13426">
    <property type="entry name" value="Peptidase_G1"/>
    <property type="match status" value="1"/>
</dbReference>
<accession>A0A8H7T4X1</accession>
<sequence>MKLGFGVTIAIFASTVLSLVPSNRCGDRTNAREKRNVGTLNWAGAAIPAPPDGSTFATVIATFVVPTIDPPTMTPGTAVSIWVGIDGYNPLSPPVVQAGVDVEYASDGTQIYRSWTEEEEPEDTGFAIAGGDIVTVQVTGSAGSDEATALFTINGVQQDPIQFFPSDGPQSQINGQKIEWVIERLPGEGKLGGSPSLLNFGTITLTDCAGSTAMTAASSFPQNGDVIDMEGADGNGVSAKTTLVGADGSDNIVITWQMS</sequence>
<reference evidence="2" key="1">
    <citation type="submission" date="2021-02" db="EMBL/GenBank/DDBJ databases">
        <title>Genome sequence Cadophora malorum strain M34.</title>
        <authorList>
            <person name="Stefanovic E."/>
            <person name="Vu D."/>
            <person name="Scully C."/>
            <person name="Dijksterhuis J."/>
            <person name="Roader J."/>
            <person name="Houbraken J."/>
        </authorList>
    </citation>
    <scope>NUCLEOTIDE SEQUENCE</scope>
    <source>
        <strain evidence="2">M34</strain>
    </source>
</reference>
<gene>
    <name evidence="2" type="ORF">IFR04_014575</name>
</gene>
<organism evidence="2 3">
    <name type="scientific">Cadophora malorum</name>
    <dbReference type="NCBI Taxonomy" id="108018"/>
    <lineage>
        <taxon>Eukaryota</taxon>
        <taxon>Fungi</taxon>
        <taxon>Dikarya</taxon>
        <taxon>Ascomycota</taxon>
        <taxon>Pezizomycotina</taxon>
        <taxon>Leotiomycetes</taxon>
        <taxon>Helotiales</taxon>
        <taxon>Ploettnerulaceae</taxon>
        <taxon>Cadophora</taxon>
    </lineage>
</organism>
<feature type="signal peptide" evidence="1">
    <location>
        <begin position="1"/>
        <end position="18"/>
    </location>
</feature>
<dbReference type="PANTHER" id="PTHR37536:SF1">
    <property type="entry name" value="ASPERGILLOPEPSIN, PUTAITVE (AFU_ORTHOLOGUE AFUA_7G01200)"/>
    <property type="match status" value="1"/>
</dbReference>
<evidence type="ECO:0008006" key="4">
    <source>
        <dbReference type="Google" id="ProtNLM"/>
    </source>
</evidence>
<feature type="chain" id="PRO_5034568349" description="Concanavalin A-like lectin/glucanase" evidence="1">
    <location>
        <begin position="19"/>
        <end position="259"/>
    </location>
</feature>
<evidence type="ECO:0000313" key="2">
    <source>
        <dbReference type="EMBL" id="KAG4412296.1"/>
    </source>
</evidence>
<dbReference type="InterPro" id="IPR038656">
    <property type="entry name" value="Peptidase_G1_sf"/>
</dbReference>
<evidence type="ECO:0000256" key="1">
    <source>
        <dbReference type="SAM" id="SignalP"/>
    </source>
</evidence>
<dbReference type="PANTHER" id="PTHR37536">
    <property type="entry name" value="PUTATIVE (AFU_ORTHOLOGUE AFUA_3G02970)-RELATED"/>
    <property type="match status" value="1"/>
</dbReference>
<proteinExistence type="predicted"/>
<dbReference type="GO" id="GO:0070007">
    <property type="term" value="F:glutamic-type endopeptidase activity"/>
    <property type="evidence" value="ECO:0007669"/>
    <property type="project" value="InterPro"/>
</dbReference>
<keyword evidence="3" id="KW-1185">Reference proteome</keyword>
<dbReference type="EMBL" id="JAFJYH010000391">
    <property type="protein sequence ID" value="KAG4412296.1"/>
    <property type="molecule type" value="Genomic_DNA"/>
</dbReference>
<dbReference type="AlphaFoldDB" id="A0A8H7T4X1"/>
<protein>
    <recommendedName>
        <fullName evidence="4">Concanavalin A-like lectin/glucanase</fullName>
    </recommendedName>
</protein>
<dbReference type="GO" id="GO:0006508">
    <property type="term" value="P:proteolysis"/>
    <property type="evidence" value="ECO:0007669"/>
    <property type="project" value="InterPro"/>
</dbReference>
<keyword evidence="1" id="KW-0732">Signal</keyword>
<name>A0A8H7T4X1_9HELO</name>
<evidence type="ECO:0000313" key="3">
    <source>
        <dbReference type="Proteomes" id="UP000664132"/>
    </source>
</evidence>
<comment type="caution">
    <text evidence="2">The sequence shown here is derived from an EMBL/GenBank/DDBJ whole genome shotgun (WGS) entry which is preliminary data.</text>
</comment>
<dbReference type="OrthoDB" id="2862635at2759"/>
<dbReference type="InterPro" id="IPR013320">
    <property type="entry name" value="ConA-like_dom_sf"/>
</dbReference>